<keyword evidence="7 17" id="KW-0378">Hydrolase</keyword>
<protein>
    <recommendedName>
        <fullName evidence="13">8-oxo-dGTP diphosphatase</fullName>
        <ecNumber evidence="12">3.6.1.55</ecNumber>
    </recommendedName>
    <alternativeName>
        <fullName evidence="16">7,8-dihydro-8-oxoguanine-triphosphatase</fullName>
    </alternativeName>
    <alternativeName>
        <fullName evidence="15">Mutator protein MutT</fullName>
    </alternativeName>
    <alternativeName>
        <fullName evidence="14">dGTP pyrophosphohydrolase</fullName>
    </alternativeName>
</protein>
<dbReference type="GO" id="GO:0006281">
    <property type="term" value="P:DNA repair"/>
    <property type="evidence" value="ECO:0007669"/>
    <property type="project" value="UniProtKB-KW"/>
</dbReference>
<evidence type="ECO:0000256" key="10">
    <source>
        <dbReference type="ARBA" id="ARBA00035861"/>
    </source>
</evidence>
<evidence type="ECO:0000256" key="1">
    <source>
        <dbReference type="ARBA" id="ARBA00001946"/>
    </source>
</evidence>
<evidence type="ECO:0000256" key="12">
    <source>
        <dbReference type="ARBA" id="ARBA00038905"/>
    </source>
</evidence>
<comment type="similarity">
    <text evidence="2 17">Belongs to the Nudix hydrolase family.</text>
</comment>
<dbReference type="SUPFAM" id="SSF51391">
    <property type="entry name" value="Thiamin phosphate synthase"/>
    <property type="match status" value="1"/>
</dbReference>
<dbReference type="GO" id="GO:0044716">
    <property type="term" value="F:8-oxo-GDP phosphatase activity"/>
    <property type="evidence" value="ECO:0007669"/>
    <property type="project" value="TreeGrafter"/>
</dbReference>
<dbReference type="InterPro" id="IPR022998">
    <property type="entry name" value="ThiamineP_synth_TenI"/>
</dbReference>
<dbReference type="Pfam" id="PF02581">
    <property type="entry name" value="TMP-TENI"/>
    <property type="match status" value="1"/>
</dbReference>
<accession>A0A238Y2J0</accession>
<evidence type="ECO:0000256" key="8">
    <source>
        <dbReference type="ARBA" id="ARBA00022842"/>
    </source>
</evidence>
<keyword evidence="6" id="KW-0227">DNA damage</keyword>
<dbReference type="CDD" id="cd03425">
    <property type="entry name" value="NUDIX_MutT_NudA_like"/>
    <property type="match status" value="1"/>
</dbReference>
<evidence type="ECO:0000256" key="15">
    <source>
        <dbReference type="ARBA" id="ARBA00041979"/>
    </source>
</evidence>
<dbReference type="NCBIfam" id="NF006530">
    <property type="entry name" value="PRK08999.1"/>
    <property type="match status" value="1"/>
</dbReference>
<dbReference type="InterPro" id="IPR036206">
    <property type="entry name" value="ThiamineP_synth_sf"/>
</dbReference>
<evidence type="ECO:0000256" key="14">
    <source>
        <dbReference type="ARBA" id="ARBA00041592"/>
    </source>
</evidence>
<dbReference type="InterPro" id="IPR047127">
    <property type="entry name" value="MutT-like"/>
</dbReference>
<evidence type="ECO:0000256" key="7">
    <source>
        <dbReference type="ARBA" id="ARBA00022801"/>
    </source>
</evidence>
<dbReference type="PROSITE" id="PS51462">
    <property type="entry name" value="NUDIX"/>
    <property type="match status" value="1"/>
</dbReference>
<evidence type="ECO:0000256" key="2">
    <source>
        <dbReference type="ARBA" id="ARBA00005582"/>
    </source>
</evidence>
<name>A0A238Y2J0_9PROT</name>
<dbReference type="GO" id="GO:0044715">
    <property type="term" value="F:8-oxo-dGDP phosphatase activity"/>
    <property type="evidence" value="ECO:0007669"/>
    <property type="project" value="TreeGrafter"/>
</dbReference>
<evidence type="ECO:0000256" key="11">
    <source>
        <dbReference type="ARBA" id="ARBA00036904"/>
    </source>
</evidence>
<feature type="domain" description="Nudix hydrolase" evidence="18">
    <location>
        <begin position="4"/>
        <end position="131"/>
    </location>
</feature>
<keyword evidence="8" id="KW-0460">Magnesium</keyword>
<dbReference type="InterPro" id="IPR020084">
    <property type="entry name" value="NUDIX_hydrolase_CS"/>
</dbReference>
<dbReference type="GO" id="GO:0035539">
    <property type="term" value="F:8-oxo-7,8-dihydrodeoxyguanosine triphosphate pyrophosphatase activity"/>
    <property type="evidence" value="ECO:0007669"/>
    <property type="project" value="UniProtKB-EC"/>
</dbReference>
<evidence type="ECO:0000256" key="6">
    <source>
        <dbReference type="ARBA" id="ARBA00022763"/>
    </source>
</evidence>
<dbReference type="Gene3D" id="3.90.79.10">
    <property type="entry name" value="Nucleoside Triphosphate Pyrophosphohydrolase"/>
    <property type="match status" value="1"/>
</dbReference>
<proteinExistence type="inferred from homology"/>
<dbReference type="AlphaFoldDB" id="A0A238Y2J0"/>
<evidence type="ECO:0000256" key="3">
    <source>
        <dbReference type="ARBA" id="ARBA00022457"/>
    </source>
</evidence>
<comment type="cofactor">
    <cofactor evidence="1">
        <name>Mg(2+)</name>
        <dbReference type="ChEBI" id="CHEBI:18420"/>
    </cofactor>
</comment>
<dbReference type="EC" id="3.6.1.55" evidence="12"/>
<gene>
    <name evidence="19" type="ORF">SAMN05192560_0338</name>
</gene>
<dbReference type="InterPro" id="IPR015797">
    <property type="entry name" value="NUDIX_hydrolase-like_dom_sf"/>
</dbReference>
<sequence>MTMKVVRAAVAILQRPDGQVLLAERPAGKPWEGWWEFPGGKIEAGEEPYHALVRELHEELGIEVSTAYPWMLRRFDYPDRSVELHFFIVRAWQREPAGCEGQRLSWQNPHLLTVGPMLPANEPILAALNLPSLYAISNVLELGEQRFLAALQRVLDQGLQLLQLREKQLAVDALRALAEKVLALAQPYQARVLLNGEVDTARNLGFAGVHLSSEHLMALSERPQGMLCAASCHDRRQLEQAQRLALDFAVLSPVLPTLSHPDSQVLGWDGFSALAQGSSLPVYALGGMQSMDIEKAWQHGAHGIAMMRRAWEE</sequence>
<keyword evidence="5" id="KW-0479">Metal-binding</keyword>
<comment type="catalytic activity">
    <reaction evidence="11">
        <text>8-oxo-GTP + H2O = 8-oxo-GMP + diphosphate + H(+)</text>
        <dbReference type="Rhea" id="RHEA:67616"/>
        <dbReference type="ChEBI" id="CHEBI:15377"/>
        <dbReference type="ChEBI" id="CHEBI:15378"/>
        <dbReference type="ChEBI" id="CHEBI:33019"/>
        <dbReference type="ChEBI" id="CHEBI:143553"/>
        <dbReference type="ChEBI" id="CHEBI:145694"/>
    </reaction>
</comment>
<keyword evidence="20" id="KW-1185">Reference proteome</keyword>
<dbReference type="InterPro" id="IPR013785">
    <property type="entry name" value="Aldolase_TIM"/>
</dbReference>
<dbReference type="InterPro" id="IPR020476">
    <property type="entry name" value="Nudix_hydrolase"/>
</dbReference>
<evidence type="ECO:0000256" key="9">
    <source>
        <dbReference type="ARBA" id="ARBA00023204"/>
    </source>
</evidence>
<dbReference type="SUPFAM" id="SSF55811">
    <property type="entry name" value="Nudix"/>
    <property type="match status" value="1"/>
</dbReference>
<dbReference type="Proteomes" id="UP000198305">
    <property type="component" value="Unassembled WGS sequence"/>
</dbReference>
<evidence type="ECO:0000256" key="17">
    <source>
        <dbReference type="RuleBase" id="RU003476"/>
    </source>
</evidence>
<evidence type="ECO:0000313" key="20">
    <source>
        <dbReference type="Proteomes" id="UP000198305"/>
    </source>
</evidence>
<evidence type="ECO:0000313" key="19">
    <source>
        <dbReference type="EMBL" id="SNR64529.1"/>
    </source>
</evidence>
<evidence type="ECO:0000256" key="5">
    <source>
        <dbReference type="ARBA" id="ARBA00022723"/>
    </source>
</evidence>
<evidence type="ECO:0000256" key="4">
    <source>
        <dbReference type="ARBA" id="ARBA00022705"/>
    </source>
</evidence>
<keyword evidence="4" id="KW-0235">DNA replication</keyword>
<dbReference type="EMBL" id="FZOA01000001">
    <property type="protein sequence ID" value="SNR64529.1"/>
    <property type="molecule type" value="Genomic_DNA"/>
</dbReference>
<dbReference type="InterPro" id="IPR000086">
    <property type="entry name" value="NUDIX_hydrolase_dom"/>
</dbReference>
<evidence type="ECO:0000256" key="16">
    <source>
        <dbReference type="ARBA" id="ARBA00042798"/>
    </source>
</evidence>
<dbReference type="GO" id="GO:0006260">
    <property type="term" value="P:DNA replication"/>
    <property type="evidence" value="ECO:0007669"/>
    <property type="project" value="UniProtKB-KW"/>
</dbReference>
<dbReference type="PANTHER" id="PTHR47707">
    <property type="entry name" value="8-OXO-DGTP DIPHOSPHATASE"/>
    <property type="match status" value="1"/>
</dbReference>
<dbReference type="Gene3D" id="3.20.20.70">
    <property type="entry name" value="Aldolase class I"/>
    <property type="match status" value="1"/>
</dbReference>
<dbReference type="PANTHER" id="PTHR47707:SF1">
    <property type="entry name" value="NUDIX HYDROLASE FAMILY PROTEIN"/>
    <property type="match status" value="1"/>
</dbReference>
<dbReference type="Pfam" id="PF00293">
    <property type="entry name" value="NUDIX"/>
    <property type="match status" value="1"/>
</dbReference>
<dbReference type="GO" id="GO:0008413">
    <property type="term" value="F:8-oxo-7,8-dihydroguanosine triphosphate pyrophosphatase activity"/>
    <property type="evidence" value="ECO:0007669"/>
    <property type="project" value="TreeGrafter"/>
</dbReference>
<dbReference type="GO" id="GO:0009228">
    <property type="term" value="P:thiamine biosynthetic process"/>
    <property type="evidence" value="ECO:0007669"/>
    <property type="project" value="UniProtKB-KW"/>
</dbReference>
<keyword evidence="3" id="KW-0515">Mutator protein</keyword>
<dbReference type="PRINTS" id="PR00502">
    <property type="entry name" value="NUDIXFAMILY"/>
</dbReference>
<evidence type="ECO:0000259" key="18">
    <source>
        <dbReference type="PROSITE" id="PS51462"/>
    </source>
</evidence>
<organism evidence="19 20">
    <name type="scientific">Methylobacillus rhizosphaerae</name>
    <dbReference type="NCBI Taxonomy" id="551994"/>
    <lineage>
        <taxon>Bacteria</taxon>
        <taxon>Pseudomonadati</taxon>
        <taxon>Pseudomonadota</taxon>
        <taxon>Betaproteobacteria</taxon>
        <taxon>Nitrosomonadales</taxon>
        <taxon>Methylophilaceae</taxon>
        <taxon>Methylobacillus</taxon>
    </lineage>
</organism>
<dbReference type="OrthoDB" id="9810648at2"/>
<comment type="catalytic activity">
    <reaction evidence="10">
        <text>8-oxo-dGTP + H2O = 8-oxo-dGMP + diphosphate + H(+)</text>
        <dbReference type="Rhea" id="RHEA:31575"/>
        <dbReference type="ChEBI" id="CHEBI:15377"/>
        <dbReference type="ChEBI" id="CHEBI:15378"/>
        <dbReference type="ChEBI" id="CHEBI:33019"/>
        <dbReference type="ChEBI" id="CHEBI:63224"/>
        <dbReference type="ChEBI" id="CHEBI:77896"/>
        <dbReference type="EC" id="3.6.1.55"/>
    </reaction>
</comment>
<dbReference type="GO" id="GO:0046872">
    <property type="term" value="F:metal ion binding"/>
    <property type="evidence" value="ECO:0007669"/>
    <property type="project" value="UniProtKB-KW"/>
</dbReference>
<keyword evidence="9" id="KW-0234">DNA repair</keyword>
<dbReference type="PROSITE" id="PS00893">
    <property type="entry name" value="NUDIX_BOX"/>
    <property type="match status" value="1"/>
</dbReference>
<dbReference type="CDD" id="cd00564">
    <property type="entry name" value="TMP_TenI"/>
    <property type="match status" value="1"/>
</dbReference>
<reference evidence="20" key="1">
    <citation type="submission" date="2017-06" db="EMBL/GenBank/DDBJ databases">
        <authorList>
            <person name="Varghese N."/>
            <person name="Submissions S."/>
        </authorList>
    </citation>
    <scope>NUCLEOTIDE SEQUENCE [LARGE SCALE GENOMIC DNA]</scope>
    <source>
        <strain evidence="20">Ca-68</strain>
    </source>
</reference>
<evidence type="ECO:0000256" key="13">
    <source>
        <dbReference type="ARBA" id="ARBA00040794"/>
    </source>
</evidence>